<protein>
    <submittedName>
        <fullName evidence="8">Putative ATP:guanido phosphotransferase YacI</fullName>
    </submittedName>
</protein>
<accession>A0A225DBT2</accession>
<evidence type="ECO:0000256" key="1">
    <source>
        <dbReference type="ARBA" id="ARBA00022679"/>
    </source>
</evidence>
<dbReference type="PANTHER" id="PTHR11547:SF38">
    <property type="entry name" value="ARGININE KINASE 1-RELATED"/>
    <property type="match status" value="1"/>
</dbReference>
<dbReference type="CDD" id="cd07930">
    <property type="entry name" value="bacterial_phosphagen_kinase"/>
    <property type="match status" value="1"/>
</dbReference>
<dbReference type="GO" id="GO:0046314">
    <property type="term" value="P:phosphocreatine biosynthetic process"/>
    <property type="evidence" value="ECO:0007669"/>
    <property type="project" value="InterPro"/>
</dbReference>
<evidence type="ECO:0000256" key="3">
    <source>
        <dbReference type="ARBA" id="ARBA00022777"/>
    </source>
</evidence>
<name>A0A225DBT2_9BACT</name>
<evidence type="ECO:0000313" key="8">
    <source>
        <dbReference type="EMBL" id="OWK35988.1"/>
    </source>
</evidence>
<evidence type="ECO:0000313" key="9">
    <source>
        <dbReference type="Proteomes" id="UP000214646"/>
    </source>
</evidence>
<comment type="caution">
    <text evidence="5">Lacks conserved residue(s) required for the propagation of feature annotation.</text>
</comment>
<dbReference type="PROSITE" id="PS00112">
    <property type="entry name" value="PHOSPHAGEN_KINASE"/>
    <property type="match status" value="1"/>
</dbReference>
<dbReference type="PROSITE" id="PS51510">
    <property type="entry name" value="PHOSPHAGEN_KINASE_C"/>
    <property type="match status" value="1"/>
</dbReference>
<feature type="domain" description="Phosphagen kinase C-terminal" evidence="7">
    <location>
        <begin position="23"/>
        <end position="253"/>
    </location>
</feature>
<reference evidence="9" key="1">
    <citation type="submission" date="2017-06" db="EMBL/GenBank/DDBJ databases">
        <title>Genome analysis of Fimbriiglobus ruber SP5, the first member of the order Planctomycetales with confirmed chitinolytic capability.</title>
        <authorList>
            <person name="Ravin N.V."/>
            <person name="Rakitin A.L."/>
            <person name="Ivanova A.A."/>
            <person name="Beletsky A.V."/>
            <person name="Kulichevskaya I.S."/>
            <person name="Mardanov A.V."/>
            <person name="Dedysh S.N."/>
        </authorList>
    </citation>
    <scope>NUCLEOTIDE SEQUENCE [LARGE SCALE GENOMIC DNA]</scope>
    <source>
        <strain evidence="9">SP5</strain>
    </source>
</reference>
<dbReference type="GO" id="GO:0004111">
    <property type="term" value="F:creatine kinase activity"/>
    <property type="evidence" value="ECO:0007669"/>
    <property type="project" value="InterPro"/>
</dbReference>
<keyword evidence="3 5" id="KW-0418">Kinase</keyword>
<comment type="similarity">
    <text evidence="5 6">Belongs to the ATP:guanido phosphotransferase family.</text>
</comment>
<dbReference type="Proteomes" id="UP000214646">
    <property type="component" value="Unassembled WGS sequence"/>
</dbReference>
<dbReference type="SUPFAM" id="SSF55931">
    <property type="entry name" value="Glutamine synthetase/guanido kinase"/>
    <property type="match status" value="1"/>
</dbReference>
<dbReference type="Gene3D" id="3.30.590.10">
    <property type="entry name" value="Glutamine synthetase/guanido kinase, catalytic domain"/>
    <property type="match status" value="1"/>
</dbReference>
<evidence type="ECO:0000259" key="7">
    <source>
        <dbReference type="PROSITE" id="PS51510"/>
    </source>
</evidence>
<organism evidence="8 9">
    <name type="scientific">Fimbriiglobus ruber</name>
    <dbReference type="NCBI Taxonomy" id="1908690"/>
    <lineage>
        <taxon>Bacteria</taxon>
        <taxon>Pseudomonadati</taxon>
        <taxon>Planctomycetota</taxon>
        <taxon>Planctomycetia</taxon>
        <taxon>Gemmatales</taxon>
        <taxon>Gemmataceae</taxon>
        <taxon>Fimbriiglobus</taxon>
    </lineage>
</organism>
<feature type="binding site" evidence="5">
    <location>
        <begin position="206"/>
        <end position="211"/>
    </location>
    <ligand>
        <name>ATP</name>
        <dbReference type="ChEBI" id="CHEBI:30616"/>
    </ligand>
</feature>
<keyword evidence="1 5" id="KW-0808">Transferase</keyword>
<dbReference type="GO" id="GO:0005524">
    <property type="term" value="F:ATP binding"/>
    <property type="evidence" value="ECO:0007669"/>
    <property type="project" value="UniProtKB-UniRule"/>
</dbReference>
<dbReference type="InterPro" id="IPR014746">
    <property type="entry name" value="Gln_synth/guanido_kin_cat_dom"/>
</dbReference>
<keyword evidence="9" id="KW-1185">Reference proteome</keyword>
<dbReference type="EMBL" id="NIDE01000017">
    <property type="protein sequence ID" value="OWK35988.1"/>
    <property type="molecule type" value="Genomic_DNA"/>
</dbReference>
<dbReference type="AlphaFoldDB" id="A0A225DBT2"/>
<dbReference type="InterPro" id="IPR022414">
    <property type="entry name" value="ATP-guanido_PTrfase_cat"/>
</dbReference>
<gene>
    <name evidence="8" type="ORF">FRUB_08551</name>
</gene>
<dbReference type="Pfam" id="PF00217">
    <property type="entry name" value="ATP-gua_Ptrans"/>
    <property type="match status" value="1"/>
</dbReference>
<sequence>MNLDSLLPNLGEWLRGTGPDADVVVSTRIRLARNLAHFPFTSRAAPAQKAETEAKVRDAITKADLTHGLEYVGVASLPPLDRQFLVERQLISRELANVLEGPRGVAFDLRETVSIMVNEEDHLRLQVMRSGLALDEAWAEIDKVDDAIEARVAYAFHEQFGYMTACPTNVGTGMRASVMLHLPALGITRQIEKVFKALQKINLVVRGLYGEGSRASGDLYQISNQVTLGRSETRVLTEIREVIGMILQYERQARQVLIRERKQAEQDRVARAIGTLGSATMITSEETMELLSAVRLGINLNLLDDLPPTTVNQLFIHTQAAHLQKLMGAPLDGEERNAARAKYLRNKLRELGTNPR</sequence>
<feature type="binding site" evidence="5">
    <location>
        <begin position="26"/>
        <end position="30"/>
    </location>
    <ligand>
        <name>ATP</name>
        <dbReference type="ChEBI" id="CHEBI:30616"/>
    </ligand>
</feature>
<evidence type="ECO:0000256" key="2">
    <source>
        <dbReference type="ARBA" id="ARBA00022741"/>
    </source>
</evidence>
<keyword evidence="2 5" id="KW-0547">Nucleotide-binding</keyword>
<comment type="caution">
    <text evidence="8">The sequence shown here is derived from an EMBL/GenBank/DDBJ whole genome shotgun (WGS) entry which is preliminary data.</text>
</comment>
<dbReference type="InterPro" id="IPR000749">
    <property type="entry name" value="ATP-guanido_PTrfase"/>
</dbReference>
<evidence type="ECO:0000256" key="4">
    <source>
        <dbReference type="ARBA" id="ARBA00022840"/>
    </source>
</evidence>
<dbReference type="NCBIfam" id="NF002194">
    <property type="entry name" value="PRK01059.1-4"/>
    <property type="match status" value="1"/>
</dbReference>
<dbReference type="InterPro" id="IPR023660">
    <property type="entry name" value="Arg_Kinase"/>
</dbReference>
<evidence type="ECO:0000256" key="6">
    <source>
        <dbReference type="RuleBase" id="RU000505"/>
    </source>
</evidence>
<dbReference type="GO" id="GO:0005615">
    <property type="term" value="C:extracellular space"/>
    <property type="evidence" value="ECO:0007669"/>
    <property type="project" value="TreeGrafter"/>
</dbReference>
<dbReference type="RefSeq" id="WP_088259063.1">
    <property type="nucleotide sequence ID" value="NZ_NIDE01000017.1"/>
</dbReference>
<keyword evidence="4 5" id="KW-0067">ATP-binding</keyword>
<feature type="binding site" evidence="5">
    <location>
        <position position="124"/>
    </location>
    <ligand>
        <name>ATP</name>
        <dbReference type="ChEBI" id="CHEBI:30616"/>
    </ligand>
</feature>
<dbReference type="OrthoDB" id="9791353at2"/>
<evidence type="ECO:0000256" key="5">
    <source>
        <dbReference type="PROSITE-ProRule" id="PRU00843"/>
    </source>
</evidence>
<dbReference type="PANTHER" id="PTHR11547">
    <property type="entry name" value="ARGININE OR CREATINE KINASE"/>
    <property type="match status" value="1"/>
</dbReference>
<feature type="binding site" evidence="5">
    <location>
        <begin position="175"/>
        <end position="179"/>
    </location>
    <ligand>
        <name>ATP</name>
        <dbReference type="ChEBI" id="CHEBI:30616"/>
    </ligand>
</feature>
<proteinExistence type="inferred from homology"/>
<dbReference type="InterPro" id="IPR022415">
    <property type="entry name" value="ATP-guanido_PTrfase_AS"/>
</dbReference>